<name>A0A2A6B7F5_PRIPA</name>
<accession>A0A2A6B7F5</accession>
<reference evidence="2" key="2">
    <citation type="submission" date="2022-06" db="UniProtKB">
        <authorList>
            <consortium name="EnsemblMetazoa"/>
        </authorList>
    </citation>
    <scope>IDENTIFICATION</scope>
    <source>
        <strain evidence="2">PS312</strain>
    </source>
</reference>
<protein>
    <submittedName>
        <fullName evidence="2">Uncharacterized protein</fullName>
    </submittedName>
</protein>
<feature type="region of interest" description="Disordered" evidence="1">
    <location>
        <begin position="1"/>
        <end position="39"/>
    </location>
</feature>
<proteinExistence type="predicted"/>
<evidence type="ECO:0000313" key="3">
    <source>
        <dbReference type="Proteomes" id="UP000005239"/>
    </source>
</evidence>
<dbReference type="Proteomes" id="UP000005239">
    <property type="component" value="Unassembled WGS sequence"/>
</dbReference>
<sequence>MHASLPPTIDREHDVEASSGSVDSEVKPQSTGAAEGAPRKSCCCIDNVVWEMKVYWDQIQ</sequence>
<reference evidence="3" key="1">
    <citation type="journal article" date="2008" name="Nat. Genet.">
        <title>The Pristionchus pacificus genome provides a unique perspective on nematode lifestyle and parasitism.</title>
        <authorList>
            <person name="Dieterich C."/>
            <person name="Clifton S.W."/>
            <person name="Schuster L.N."/>
            <person name="Chinwalla A."/>
            <person name="Delehaunty K."/>
            <person name="Dinkelacker I."/>
            <person name="Fulton L."/>
            <person name="Fulton R."/>
            <person name="Godfrey J."/>
            <person name="Minx P."/>
            <person name="Mitreva M."/>
            <person name="Roeseler W."/>
            <person name="Tian H."/>
            <person name="Witte H."/>
            <person name="Yang S.P."/>
            <person name="Wilson R.K."/>
            <person name="Sommer R.J."/>
        </authorList>
    </citation>
    <scope>NUCLEOTIDE SEQUENCE [LARGE SCALE GENOMIC DNA]</scope>
    <source>
        <strain evidence="3">PS312</strain>
    </source>
</reference>
<dbReference type="EnsemblMetazoa" id="PPA43853.1">
    <property type="protein sequence ID" value="PPA43853.1"/>
    <property type="gene ID" value="WBGene00282222"/>
</dbReference>
<accession>A0A8R1V1J7</accession>
<organism evidence="2 3">
    <name type="scientific">Pristionchus pacificus</name>
    <name type="common">Parasitic nematode worm</name>
    <dbReference type="NCBI Taxonomy" id="54126"/>
    <lineage>
        <taxon>Eukaryota</taxon>
        <taxon>Metazoa</taxon>
        <taxon>Ecdysozoa</taxon>
        <taxon>Nematoda</taxon>
        <taxon>Chromadorea</taxon>
        <taxon>Rhabditida</taxon>
        <taxon>Rhabditina</taxon>
        <taxon>Diplogasteromorpha</taxon>
        <taxon>Diplogasteroidea</taxon>
        <taxon>Neodiplogasteridae</taxon>
        <taxon>Pristionchus</taxon>
    </lineage>
</organism>
<gene>
    <name evidence="2" type="primary">WBGene00282222</name>
</gene>
<evidence type="ECO:0000313" key="2">
    <source>
        <dbReference type="EnsemblMetazoa" id="PPA43853.1"/>
    </source>
</evidence>
<dbReference type="AlphaFoldDB" id="A0A2A6B7F5"/>
<keyword evidence="3" id="KW-1185">Reference proteome</keyword>
<feature type="compositionally biased region" description="Polar residues" evidence="1">
    <location>
        <begin position="18"/>
        <end position="32"/>
    </location>
</feature>
<evidence type="ECO:0000256" key="1">
    <source>
        <dbReference type="SAM" id="MobiDB-lite"/>
    </source>
</evidence>